<dbReference type="AlphaFoldDB" id="R4WJU2"/>
<dbReference type="EMBL" id="AK417875">
    <property type="protein sequence ID" value="BAN21090.1"/>
    <property type="molecule type" value="mRNA"/>
</dbReference>
<proteinExistence type="evidence at transcript level"/>
<protein>
    <submittedName>
        <fullName evidence="1">Unkown protein</fullName>
    </submittedName>
</protein>
<sequence length="69" mass="7690">MRSIDMFSLFTHVLKLENPLIKPNGSFYGVNKIFKSSSPRNIVLPETKKKSSRPTIDCSSGGFCTLVIL</sequence>
<reference evidence="1" key="1">
    <citation type="journal article" date="2013" name="PLoS ONE">
        <title>Gene expression in gut symbiotic organ of stinkbug affected by extracellular bacterial symbiont.</title>
        <authorList>
            <person name="Futahashi R."/>
            <person name="Tanaka K."/>
            <person name="Tanahashi M."/>
            <person name="Nikoh N."/>
            <person name="Kikuchi Y."/>
            <person name="Lee B.L."/>
            <person name="Fukatsu T."/>
        </authorList>
    </citation>
    <scope>NUCLEOTIDE SEQUENCE</scope>
    <source>
        <tissue evidence="1">Midgut</tissue>
    </source>
</reference>
<name>R4WJU2_RIPPE</name>
<evidence type="ECO:0000313" key="1">
    <source>
        <dbReference type="EMBL" id="BAN21090.1"/>
    </source>
</evidence>
<accession>R4WJU2</accession>
<organism evidence="1">
    <name type="scientific">Riptortus pedestris</name>
    <name type="common">Bean bug</name>
    <dbReference type="NCBI Taxonomy" id="329032"/>
    <lineage>
        <taxon>Eukaryota</taxon>
        <taxon>Metazoa</taxon>
        <taxon>Ecdysozoa</taxon>
        <taxon>Arthropoda</taxon>
        <taxon>Hexapoda</taxon>
        <taxon>Insecta</taxon>
        <taxon>Pterygota</taxon>
        <taxon>Neoptera</taxon>
        <taxon>Paraneoptera</taxon>
        <taxon>Hemiptera</taxon>
        <taxon>Heteroptera</taxon>
        <taxon>Panheteroptera</taxon>
        <taxon>Pentatomomorpha</taxon>
        <taxon>Coreoidea</taxon>
        <taxon>Alydidae</taxon>
        <taxon>Riptortus</taxon>
    </lineage>
</organism>